<reference evidence="6 7" key="1">
    <citation type="submission" date="2016-04" db="EMBL/GenBank/DDBJ databases">
        <title>Deep-sea bacteria in the southern Pacific.</title>
        <authorList>
            <person name="Tang K."/>
        </authorList>
    </citation>
    <scope>NUCLEOTIDE SEQUENCE [LARGE SCALE GENOMIC DNA]</scope>
    <source>
        <strain evidence="6 7">JLT2014</strain>
    </source>
</reference>
<dbReference type="PANTHER" id="PTHR30222:SF17">
    <property type="entry name" value="SPERMIDINE_PUTRESCINE-BINDING PERIPLASMIC PROTEIN"/>
    <property type="match status" value="1"/>
</dbReference>
<keyword evidence="7" id="KW-1185">Reference proteome</keyword>
<dbReference type="RefSeq" id="WP_076703999.1">
    <property type="nucleotide sequence ID" value="NZ_CP015093.1"/>
</dbReference>
<dbReference type="Gene3D" id="3.40.190.10">
    <property type="entry name" value="Periplasmic binding protein-like II"/>
    <property type="match status" value="2"/>
</dbReference>
<organism evidence="6 7">
    <name type="scientific">Salipiger abyssi</name>
    <dbReference type="NCBI Taxonomy" id="1250539"/>
    <lineage>
        <taxon>Bacteria</taxon>
        <taxon>Pseudomonadati</taxon>
        <taxon>Pseudomonadota</taxon>
        <taxon>Alphaproteobacteria</taxon>
        <taxon>Rhodobacterales</taxon>
        <taxon>Roseobacteraceae</taxon>
        <taxon>Salipiger</taxon>
    </lineage>
</organism>
<dbReference type="PRINTS" id="PR00909">
    <property type="entry name" value="SPERMDNBNDNG"/>
</dbReference>
<dbReference type="GO" id="GO:0019808">
    <property type="term" value="F:polyamine binding"/>
    <property type="evidence" value="ECO:0007669"/>
    <property type="project" value="InterPro"/>
</dbReference>
<evidence type="ECO:0000313" key="6">
    <source>
        <dbReference type="EMBL" id="APZ54473.1"/>
    </source>
</evidence>
<feature type="chain" id="PRO_5012930332" evidence="5">
    <location>
        <begin position="30"/>
        <end position="374"/>
    </location>
</feature>
<accession>A0A1P8UYK2</accession>
<evidence type="ECO:0000256" key="3">
    <source>
        <dbReference type="ARBA" id="ARBA00022729"/>
    </source>
</evidence>
<dbReference type="GO" id="GO:0015846">
    <property type="term" value="P:polyamine transport"/>
    <property type="evidence" value="ECO:0007669"/>
    <property type="project" value="InterPro"/>
</dbReference>
<gene>
    <name evidence="6" type="ORF">Ga0080574_TMP4139</name>
</gene>
<dbReference type="Proteomes" id="UP000187059">
    <property type="component" value="Chromosome"/>
</dbReference>
<dbReference type="GO" id="GO:0042597">
    <property type="term" value="C:periplasmic space"/>
    <property type="evidence" value="ECO:0007669"/>
    <property type="project" value="UniProtKB-SubCell"/>
</dbReference>
<sequence precursor="true">MKLTRRTAMQLTATAVAAPAILRAHDALAASGSVKVLAWQDYVQPNIAEAFEAETGITLDLTTFGSNDEAQSIVRASNGGDFDVVFPSIDTAVNYLDENGDSYFAPVPETVNMDAIYPSFLRDSVALGATHAGKQILLPHDWGTEGLTLNRAALPIADADLSFGDLFTQEAARGAAAFRQKSVIMGAGLYLDATGEVPSNRMLDVYKSEDDARRVWGAITQWILAHKENIGAFWNNATEATAAFKDAGCVIGQTWDTTGLLLNRENPDYVYRAPKEGIITWMDTMGILRDAPNPEQAVAFINFMLKPETGGMFANNTGYNSAVVGAADYASDEFKRQFNEVYTEEVLGNMWWWQASTPFFDPIRNEYVEILTNA</sequence>
<evidence type="ECO:0000313" key="7">
    <source>
        <dbReference type="Proteomes" id="UP000187059"/>
    </source>
</evidence>
<dbReference type="EMBL" id="CP015093">
    <property type="protein sequence ID" value="APZ54473.1"/>
    <property type="molecule type" value="Genomic_DNA"/>
</dbReference>
<dbReference type="InterPro" id="IPR006311">
    <property type="entry name" value="TAT_signal"/>
</dbReference>
<dbReference type="OrthoDB" id="6776301at2"/>
<dbReference type="PANTHER" id="PTHR30222">
    <property type="entry name" value="SPERMIDINE/PUTRESCINE-BINDING PERIPLASMIC PROTEIN"/>
    <property type="match status" value="1"/>
</dbReference>
<dbReference type="AlphaFoldDB" id="A0A1P8UYK2"/>
<proteinExistence type="predicted"/>
<keyword evidence="2" id="KW-0813">Transport</keyword>
<evidence type="ECO:0000256" key="4">
    <source>
        <dbReference type="ARBA" id="ARBA00022764"/>
    </source>
</evidence>
<dbReference type="InterPro" id="IPR001188">
    <property type="entry name" value="Sperm_putr-bd"/>
</dbReference>
<dbReference type="STRING" id="1250539.Ga0080574_TMP4139"/>
<dbReference type="Pfam" id="PF13416">
    <property type="entry name" value="SBP_bac_8"/>
    <property type="match status" value="1"/>
</dbReference>
<dbReference type="PROSITE" id="PS51318">
    <property type="entry name" value="TAT"/>
    <property type="match status" value="1"/>
</dbReference>
<keyword evidence="3 5" id="KW-0732">Signal</keyword>
<comment type="subcellular location">
    <subcellularLocation>
        <location evidence="1">Periplasm</location>
    </subcellularLocation>
</comment>
<dbReference type="SUPFAM" id="SSF53850">
    <property type="entry name" value="Periplasmic binding protein-like II"/>
    <property type="match status" value="1"/>
</dbReference>
<dbReference type="KEGG" id="paby:Ga0080574_TMP4139"/>
<evidence type="ECO:0000256" key="2">
    <source>
        <dbReference type="ARBA" id="ARBA00022448"/>
    </source>
</evidence>
<keyword evidence="4" id="KW-0574">Periplasm</keyword>
<evidence type="ECO:0000256" key="5">
    <source>
        <dbReference type="SAM" id="SignalP"/>
    </source>
</evidence>
<feature type="signal peptide" evidence="5">
    <location>
        <begin position="1"/>
        <end position="29"/>
    </location>
</feature>
<evidence type="ECO:0000256" key="1">
    <source>
        <dbReference type="ARBA" id="ARBA00004418"/>
    </source>
</evidence>
<dbReference type="InterPro" id="IPR006059">
    <property type="entry name" value="SBP"/>
</dbReference>
<protein>
    <submittedName>
        <fullName evidence="6">Spermidine/putrescine transport system substrate-binding protein</fullName>
    </submittedName>
</protein>
<name>A0A1P8UYK2_9RHOB</name>